<keyword evidence="1 3" id="KW-0344">Guanine-nucleotide releasing factor</keyword>
<dbReference type="InterPro" id="IPR019804">
    <property type="entry name" value="Ras_G-nucl-exch_fac_CS"/>
</dbReference>
<feature type="compositionally biased region" description="Basic and acidic residues" evidence="4">
    <location>
        <begin position="8"/>
        <end position="19"/>
    </location>
</feature>
<sequence length="1119" mass="126893">MTTSRCSKKFEHQEPKVLLDENPSQTHEELAEQLEWFSKVEDVPEWLDDNFASRSPSLYREEAQEDSPLNRPGKDVDTILHSVRLLSTDLRYFQDVVEKNILEMLPGSATVVLETVLNIHSVLRESLLNEQSSLMLSASNQVYQTLANLIRWSDNILLYGEKATEKESVGDIVQAVREAVKSLVQLSLDRLQHKDSRNSSDFSVQQTLSSSKPESPHRSSLPDIPLTPRELEILEQTKISEAPVLSQLHHSASSDSILGSGSSVRLNESEPPPKPPLPAFRERVAVESNSSYEDSLLSCEFQLDSAPPLPPKKKLTATVGNSDNSRIYPVTDDSYLCGSCGSINTELNSLCTIDWTSPCSQSPENLTPISKSSASSLDSNLNNSTDDLSFTKHKYLKCSDTQEFMFSKQQFLPAFTSQTYNCQLSSYTSSMTTATTSISLHSSNGIENSHEVIESVNETNVKKEFSFQSCTNNTNNSERESPPALPVKLRKLRNLTISQYDNMPQLFVHDMDPESDGHSPQCPLVHSPQSWLGSNHAPLCPHHQTNSDESENGKPPPLPPKERTIRAYMQMFGSYSQPSESEFFRHSVHTYKVVQANWQQIELSFMQQPSFNTNFSTSTEDSSLFDTFNVSCSSVKDGELNEITSINPPSIPPKKNKGNSRNRNNVKSVELEAVSPSSVQLPIEHVNESPSPSFGEKNYEKSNFLLSANETENSSEVQGALDELDPTAYLIMKKNGEEGPDLRGGSVDSLIVLATRASKNDFLYQEAFLTTYRTFISPHDLICKLLYRYNKFIHVSDMRQRAARNSFALLVRVVDDLCLTDVNEDVLKILMDFICQLVSRGDLLLARALRKKVVEKCYLKQRSLLNLRILLPSMAVTTHKASLLDFKSESIAEQMTVLDADLFQKIEIPEVLLWAKEQKEELSPNLTTFTEHFNKMSYWARSRILEQEEAKDRERYVVKFIKVMKYLRKLNNFNSYLAILSALDSAPIRRLEWQRNITEGLKEYCALIDSSSSFRAYRQALAETSPPCIPYIGLILQDLTFVHIGNSDMLTEDAINFSKRWQQFNILDNMRRFKNCQYPVKKNEQIISFFNNFDDYLCEEAMWQISETIKPRGGRRKEM</sequence>
<feature type="region of interest" description="Disordered" evidence="4">
    <location>
        <begin position="250"/>
        <end position="279"/>
    </location>
</feature>
<feature type="region of interest" description="Disordered" evidence="4">
    <location>
        <begin position="1"/>
        <end position="25"/>
    </location>
</feature>
<dbReference type="EMBL" id="JABXBU010000030">
    <property type="protein sequence ID" value="KAF8784410.1"/>
    <property type="molecule type" value="Genomic_DNA"/>
</dbReference>
<feature type="compositionally biased region" description="Low complexity" evidence="4">
    <location>
        <begin position="251"/>
        <end position="263"/>
    </location>
</feature>
<dbReference type="InterPro" id="IPR036964">
    <property type="entry name" value="RASGEF_cat_dom_sf"/>
</dbReference>
<dbReference type="Gene3D" id="1.20.870.10">
    <property type="entry name" value="Son of sevenless (SoS) protein Chain: S domain 1"/>
    <property type="match status" value="1"/>
</dbReference>
<dbReference type="PANTHER" id="PTHR23113:SF224">
    <property type="entry name" value="RAP GUANINE NUCLEOTIDE EXCHANGE FACTOR 1"/>
    <property type="match status" value="1"/>
</dbReference>
<evidence type="ECO:0000313" key="8">
    <source>
        <dbReference type="Proteomes" id="UP000807504"/>
    </source>
</evidence>
<dbReference type="PROSITE" id="PS50009">
    <property type="entry name" value="RASGEF_CAT"/>
    <property type="match status" value="1"/>
</dbReference>
<dbReference type="InterPro" id="IPR008937">
    <property type="entry name" value="Ras-like_GEF"/>
</dbReference>
<dbReference type="Proteomes" id="UP000807504">
    <property type="component" value="Unassembled WGS sequence"/>
</dbReference>
<feature type="domain" description="N-terminal Ras-GEF" evidence="6">
    <location>
        <begin position="738"/>
        <end position="858"/>
    </location>
</feature>
<dbReference type="GO" id="GO:0005085">
    <property type="term" value="F:guanyl-nucleotide exchange factor activity"/>
    <property type="evidence" value="ECO:0007669"/>
    <property type="project" value="UniProtKB-KW"/>
</dbReference>
<feature type="region of interest" description="Disordered" evidence="4">
    <location>
        <begin position="195"/>
        <end position="226"/>
    </location>
</feature>
<feature type="compositionally biased region" description="Polar residues" evidence="4">
    <location>
        <begin position="199"/>
        <end position="208"/>
    </location>
</feature>
<dbReference type="CDD" id="cd00155">
    <property type="entry name" value="RasGEF"/>
    <property type="match status" value="1"/>
</dbReference>
<dbReference type="SMART" id="SM00229">
    <property type="entry name" value="RasGEFN"/>
    <property type="match status" value="1"/>
</dbReference>
<gene>
    <name evidence="7" type="ORF">HNY73_010089</name>
</gene>
<dbReference type="Pfam" id="PF00618">
    <property type="entry name" value="RasGEF_N"/>
    <property type="match status" value="1"/>
</dbReference>
<dbReference type="AlphaFoldDB" id="A0A8T0F4R5"/>
<comment type="caution">
    <text evidence="7">The sequence shown here is derived from an EMBL/GenBank/DDBJ whole genome shotgun (WGS) entry which is preliminary data.</text>
</comment>
<dbReference type="SMART" id="SM00147">
    <property type="entry name" value="RasGEF"/>
    <property type="match status" value="1"/>
</dbReference>
<feature type="domain" description="Ras-GEF" evidence="5">
    <location>
        <begin position="887"/>
        <end position="1112"/>
    </location>
</feature>
<evidence type="ECO:0000313" key="7">
    <source>
        <dbReference type="EMBL" id="KAF8784410.1"/>
    </source>
</evidence>
<dbReference type="PANTHER" id="PTHR23113">
    <property type="entry name" value="GUANINE NUCLEOTIDE EXCHANGE FACTOR"/>
    <property type="match status" value="1"/>
</dbReference>
<evidence type="ECO:0000256" key="2">
    <source>
        <dbReference type="ARBA" id="ARBA00083313"/>
    </source>
</evidence>
<evidence type="ECO:0000259" key="5">
    <source>
        <dbReference type="PROSITE" id="PS50009"/>
    </source>
</evidence>
<dbReference type="PROSITE" id="PS50212">
    <property type="entry name" value="RASGEF_NTER"/>
    <property type="match status" value="1"/>
</dbReference>
<feature type="region of interest" description="Disordered" evidence="4">
    <location>
        <begin position="533"/>
        <end position="562"/>
    </location>
</feature>
<dbReference type="InterPro" id="IPR000651">
    <property type="entry name" value="Ras-like_Gua-exchang_fac_N"/>
</dbReference>
<dbReference type="SUPFAM" id="SSF48366">
    <property type="entry name" value="Ras GEF"/>
    <property type="match status" value="1"/>
</dbReference>
<evidence type="ECO:0000256" key="4">
    <source>
        <dbReference type="SAM" id="MobiDB-lite"/>
    </source>
</evidence>
<organism evidence="7 8">
    <name type="scientific">Argiope bruennichi</name>
    <name type="common">Wasp spider</name>
    <name type="synonym">Aranea bruennichi</name>
    <dbReference type="NCBI Taxonomy" id="94029"/>
    <lineage>
        <taxon>Eukaryota</taxon>
        <taxon>Metazoa</taxon>
        <taxon>Ecdysozoa</taxon>
        <taxon>Arthropoda</taxon>
        <taxon>Chelicerata</taxon>
        <taxon>Arachnida</taxon>
        <taxon>Araneae</taxon>
        <taxon>Araneomorphae</taxon>
        <taxon>Entelegynae</taxon>
        <taxon>Araneoidea</taxon>
        <taxon>Araneidae</taxon>
        <taxon>Argiope</taxon>
    </lineage>
</organism>
<reference evidence="7" key="2">
    <citation type="submission" date="2020-06" db="EMBL/GenBank/DDBJ databases">
        <authorList>
            <person name="Sheffer M."/>
        </authorList>
    </citation>
    <scope>NUCLEOTIDE SEQUENCE</scope>
</reference>
<keyword evidence="8" id="KW-1185">Reference proteome</keyword>
<dbReference type="Gene3D" id="1.10.840.10">
    <property type="entry name" value="Ras guanine-nucleotide exchange factors catalytic domain"/>
    <property type="match status" value="1"/>
</dbReference>
<dbReference type="CDD" id="cd06224">
    <property type="entry name" value="REM"/>
    <property type="match status" value="1"/>
</dbReference>
<accession>A0A8T0F4R5</accession>
<name>A0A8T0F4R5_ARGBR</name>
<reference evidence="7" key="1">
    <citation type="journal article" date="2020" name="bioRxiv">
        <title>Chromosome-level reference genome of the European wasp spider Argiope bruennichi: a resource for studies on range expansion and evolutionary adaptation.</title>
        <authorList>
            <person name="Sheffer M.M."/>
            <person name="Hoppe A."/>
            <person name="Krehenwinkel H."/>
            <person name="Uhl G."/>
            <person name="Kuss A.W."/>
            <person name="Jensen L."/>
            <person name="Jensen C."/>
            <person name="Gillespie R.G."/>
            <person name="Hoff K.J."/>
            <person name="Prost S."/>
        </authorList>
    </citation>
    <scope>NUCLEOTIDE SEQUENCE</scope>
</reference>
<dbReference type="FunFam" id="1.10.840.10:FF:000009">
    <property type="entry name" value="rap guanine nucleotide exchange factor 1"/>
    <property type="match status" value="1"/>
</dbReference>
<dbReference type="PROSITE" id="PS00720">
    <property type="entry name" value="RASGEF"/>
    <property type="match status" value="1"/>
</dbReference>
<dbReference type="InterPro" id="IPR023578">
    <property type="entry name" value="Ras_GEF_dom_sf"/>
</dbReference>
<dbReference type="InterPro" id="IPR001895">
    <property type="entry name" value="RASGEF_cat_dom"/>
</dbReference>
<evidence type="ECO:0000259" key="6">
    <source>
        <dbReference type="PROSITE" id="PS50212"/>
    </source>
</evidence>
<dbReference type="Pfam" id="PF00617">
    <property type="entry name" value="RasGEF"/>
    <property type="match status" value="1"/>
</dbReference>
<evidence type="ECO:0000256" key="1">
    <source>
        <dbReference type="ARBA" id="ARBA00022658"/>
    </source>
</evidence>
<evidence type="ECO:0000256" key="3">
    <source>
        <dbReference type="PROSITE-ProRule" id="PRU00168"/>
    </source>
</evidence>
<dbReference type="GO" id="GO:0007265">
    <property type="term" value="P:Ras protein signal transduction"/>
    <property type="evidence" value="ECO:0007669"/>
    <property type="project" value="TreeGrafter"/>
</dbReference>
<dbReference type="GO" id="GO:0005886">
    <property type="term" value="C:plasma membrane"/>
    <property type="evidence" value="ECO:0007669"/>
    <property type="project" value="TreeGrafter"/>
</dbReference>
<proteinExistence type="predicted"/>
<feature type="region of interest" description="Disordered" evidence="4">
    <location>
        <begin position="641"/>
        <end position="665"/>
    </location>
</feature>
<feature type="region of interest" description="Disordered" evidence="4">
    <location>
        <begin position="509"/>
        <end position="528"/>
    </location>
</feature>
<protein>
    <recommendedName>
        <fullName evidence="2">CRK SH3-binding GNRP</fullName>
    </recommendedName>
</protein>